<organism evidence="1 2">
    <name type="scientific">Camellia lanceoleosa</name>
    <dbReference type="NCBI Taxonomy" id="1840588"/>
    <lineage>
        <taxon>Eukaryota</taxon>
        <taxon>Viridiplantae</taxon>
        <taxon>Streptophyta</taxon>
        <taxon>Embryophyta</taxon>
        <taxon>Tracheophyta</taxon>
        <taxon>Spermatophyta</taxon>
        <taxon>Magnoliopsida</taxon>
        <taxon>eudicotyledons</taxon>
        <taxon>Gunneridae</taxon>
        <taxon>Pentapetalae</taxon>
        <taxon>asterids</taxon>
        <taxon>Ericales</taxon>
        <taxon>Theaceae</taxon>
        <taxon>Camellia</taxon>
    </lineage>
</organism>
<name>A0ACC0IHV0_9ERIC</name>
<keyword evidence="2" id="KW-1185">Reference proteome</keyword>
<evidence type="ECO:0000313" key="1">
    <source>
        <dbReference type="EMBL" id="KAI8024953.1"/>
    </source>
</evidence>
<protein>
    <submittedName>
        <fullName evidence="1">COP9 signalosome complex subunit 7</fullName>
    </submittedName>
</protein>
<proteinExistence type="predicted"/>
<accession>A0ACC0IHV0</accession>
<comment type="caution">
    <text evidence="1">The sequence shown here is derived from an EMBL/GenBank/DDBJ whole genome shotgun (WGS) entry which is preliminary data.</text>
</comment>
<evidence type="ECO:0000313" key="2">
    <source>
        <dbReference type="Proteomes" id="UP001060215"/>
    </source>
</evidence>
<sequence length="91" mass="10172">MAIAGDMRMAAAGNAGCVLQLVPDQTLKLKQLIVLTLAEANKVLPYDILMQELDVTNVREPEDFLINECMSLKVYIRLERFVHCLDANATH</sequence>
<dbReference type="Proteomes" id="UP001060215">
    <property type="component" value="Chromosome 3"/>
</dbReference>
<dbReference type="EMBL" id="CM045760">
    <property type="protein sequence ID" value="KAI8024953.1"/>
    <property type="molecule type" value="Genomic_DNA"/>
</dbReference>
<gene>
    <name evidence="1" type="ORF">LOK49_LG02G02792</name>
</gene>
<reference evidence="1 2" key="1">
    <citation type="journal article" date="2022" name="Plant J.">
        <title>Chromosome-level genome of Camellia lanceoleosa provides a valuable resource for understanding genome evolution and self-incompatibility.</title>
        <authorList>
            <person name="Gong W."/>
            <person name="Xiao S."/>
            <person name="Wang L."/>
            <person name="Liao Z."/>
            <person name="Chang Y."/>
            <person name="Mo W."/>
            <person name="Hu G."/>
            <person name="Li W."/>
            <person name="Zhao G."/>
            <person name="Zhu H."/>
            <person name="Hu X."/>
            <person name="Ji K."/>
            <person name="Xiang X."/>
            <person name="Song Q."/>
            <person name="Yuan D."/>
            <person name="Jin S."/>
            <person name="Zhang L."/>
        </authorList>
    </citation>
    <scope>NUCLEOTIDE SEQUENCE [LARGE SCALE GENOMIC DNA]</scope>
    <source>
        <strain evidence="1">SQ_2022a</strain>
    </source>
</reference>